<evidence type="ECO:0000256" key="5">
    <source>
        <dbReference type="RuleBase" id="RU000363"/>
    </source>
</evidence>
<dbReference type="PROSITE" id="PS00061">
    <property type="entry name" value="ADH_SHORT"/>
    <property type="match status" value="1"/>
</dbReference>
<comment type="similarity">
    <text evidence="5">Belongs to the short-chain dehydrogenases/reductases (SDR) family.</text>
</comment>
<keyword evidence="3" id="KW-0521">NADP</keyword>
<keyword evidence="7" id="KW-1185">Reference proteome</keyword>
<dbReference type="SUPFAM" id="SSF51735">
    <property type="entry name" value="NAD(P)-binding Rossmann-fold domains"/>
    <property type="match status" value="1"/>
</dbReference>
<evidence type="ECO:0000313" key="7">
    <source>
        <dbReference type="Proteomes" id="UP000005551"/>
    </source>
</evidence>
<organism evidence="6 7">
    <name type="scientific">Nitritalea halalkaliphila LW7</name>
    <dbReference type="NCBI Taxonomy" id="1189621"/>
    <lineage>
        <taxon>Bacteria</taxon>
        <taxon>Pseudomonadati</taxon>
        <taxon>Bacteroidota</taxon>
        <taxon>Cytophagia</taxon>
        <taxon>Cytophagales</taxon>
        <taxon>Cyclobacteriaceae</taxon>
        <taxon>Nitritalea</taxon>
    </lineage>
</organism>
<dbReference type="AlphaFoldDB" id="I5C1I9"/>
<proteinExistence type="inferred from homology"/>
<dbReference type="InterPro" id="IPR002347">
    <property type="entry name" value="SDR_fam"/>
</dbReference>
<dbReference type="GO" id="GO:0006729">
    <property type="term" value="P:tetrahydrobiopterin biosynthetic process"/>
    <property type="evidence" value="ECO:0007669"/>
    <property type="project" value="TreeGrafter"/>
</dbReference>
<dbReference type="PANTHER" id="PTHR44085:SF2">
    <property type="entry name" value="SEPIAPTERIN REDUCTASE"/>
    <property type="match status" value="1"/>
</dbReference>
<dbReference type="Pfam" id="PF00106">
    <property type="entry name" value="adh_short"/>
    <property type="match status" value="1"/>
</dbReference>
<dbReference type="STRING" id="1189621.A3SI_12619"/>
<evidence type="ECO:0000313" key="6">
    <source>
        <dbReference type="EMBL" id="EIM75691.1"/>
    </source>
</evidence>
<comment type="subcellular location">
    <subcellularLocation>
        <location evidence="1">Cytoplasm</location>
    </subcellularLocation>
</comment>
<sequence length="241" mass="26706">MLQQLLRDPEMEVWGFSRTRPEVEHARFFWQEADLAAPGVGFTVPEAACTAKSQEGNPLQAVYLINNAGWIGEIRHVGQLTSAGIAALFQLNTTAPLQLMNQFLALYGQDENLKRVILNISSGAALKAIDGWSAYSASKAALNRYSETVALEAAHRNSSLRCFSVAPGVVDTEMQADIRRAPADEFRNLEKFTQLKSSGQLWTPERSASRCLDLLFHPEAFSETLVDVRAENWPIASEQRP</sequence>
<comment type="caution">
    <text evidence="6">The sequence shown here is derived from an EMBL/GenBank/DDBJ whole genome shotgun (WGS) entry which is preliminary data.</text>
</comment>
<dbReference type="GO" id="GO:0005737">
    <property type="term" value="C:cytoplasm"/>
    <property type="evidence" value="ECO:0007669"/>
    <property type="project" value="UniProtKB-SubCell"/>
</dbReference>
<dbReference type="PRINTS" id="PR00080">
    <property type="entry name" value="SDRFAMILY"/>
</dbReference>
<dbReference type="PANTHER" id="PTHR44085">
    <property type="entry name" value="SEPIAPTERIN REDUCTASE"/>
    <property type="match status" value="1"/>
</dbReference>
<gene>
    <name evidence="6" type="ORF">A3SI_12619</name>
</gene>
<name>I5C1I9_9BACT</name>
<protein>
    <submittedName>
        <fullName evidence="6">Short-chain dehydrogenase/reductase SDR</fullName>
    </submittedName>
</protein>
<dbReference type="GO" id="GO:0004757">
    <property type="term" value="F:sepiapterin reductase (NADP+) activity"/>
    <property type="evidence" value="ECO:0007669"/>
    <property type="project" value="TreeGrafter"/>
</dbReference>
<dbReference type="InterPro" id="IPR051721">
    <property type="entry name" value="Biopterin_syn/organic_redct"/>
</dbReference>
<keyword evidence="2" id="KW-0963">Cytoplasm</keyword>
<evidence type="ECO:0000256" key="1">
    <source>
        <dbReference type="ARBA" id="ARBA00004496"/>
    </source>
</evidence>
<evidence type="ECO:0000256" key="4">
    <source>
        <dbReference type="ARBA" id="ARBA00023002"/>
    </source>
</evidence>
<dbReference type="EMBL" id="AJYA01000028">
    <property type="protein sequence ID" value="EIM75691.1"/>
    <property type="molecule type" value="Genomic_DNA"/>
</dbReference>
<dbReference type="Gene3D" id="3.40.50.720">
    <property type="entry name" value="NAD(P)-binding Rossmann-like Domain"/>
    <property type="match status" value="1"/>
</dbReference>
<dbReference type="Proteomes" id="UP000005551">
    <property type="component" value="Unassembled WGS sequence"/>
</dbReference>
<reference evidence="6 7" key="1">
    <citation type="submission" date="2012-05" db="EMBL/GenBank/DDBJ databases">
        <title>Genome sequence of Nitritalea halalkaliphila LW7.</title>
        <authorList>
            <person name="Jangir P.K."/>
            <person name="Singh A."/>
            <person name="Shivaji S."/>
            <person name="Sharma R."/>
        </authorList>
    </citation>
    <scope>NUCLEOTIDE SEQUENCE [LARGE SCALE GENOMIC DNA]</scope>
    <source>
        <strain evidence="6 7">LW7</strain>
    </source>
</reference>
<evidence type="ECO:0000256" key="2">
    <source>
        <dbReference type="ARBA" id="ARBA00022490"/>
    </source>
</evidence>
<dbReference type="InterPro" id="IPR036291">
    <property type="entry name" value="NAD(P)-bd_dom_sf"/>
</dbReference>
<dbReference type="PATRIC" id="fig|1189621.3.peg.2634"/>
<dbReference type="InterPro" id="IPR020904">
    <property type="entry name" value="Sc_DH/Rdtase_CS"/>
</dbReference>
<accession>I5C1I9</accession>
<dbReference type="PRINTS" id="PR00081">
    <property type="entry name" value="GDHRDH"/>
</dbReference>
<evidence type="ECO:0000256" key="3">
    <source>
        <dbReference type="ARBA" id="ARBA00022857"/>
    </source>
</evidence>
<keyword evidence="4" id="KW-0560">Oxidoreductase</keyword>